<gene>
    <name evidence="2" type="ORF">FHR33_001459</name>
</gene>
<evidence type="ECO:0000313" key="2">
    <source>
        <dbReference type="EMBL" id="MBB3725599.1"/>
    </source>
</evidence>
<evidence type="ECO:0000313" key="3">
    <source>
        <dbReference type="Proteomes" id="UP000579945"/>
    </source>
</evidence>
<name>A0A7W5V4W8_9ACTN</name>
<protein>
    <submittedName>
        <fullName evidence="2">VIT1/CCC1 family predicted Fe2+/Mn2+ transporter</fullName>
    </submittedName>
</protein>
<keyword evidence="1" id="KW-0472">Membrane</keyword>
<feature type="transmembrane region" description="Helical" evidence="1">
    <location>
        <begin position="43"/>
        <end position="63"/>
    </location>
</feature>
<dbReference type="Proteomes" id="UP000579945">
    <property type="component" value="Unassembled WGS sequence"/>
</dbReference>
<evidence type="ECO:0000256" key="1">
    <source>
        <dbReference type="SAM" id="Phobius"/>
    </source>
</evidence>
<keyword evidence="1" id="KW-0812">Transmembrane</keyword>
<accession>A0A7W5V4W8</accession>
<reference evidence="2 3" key="1">
    <citation type="submission" date="2020-08" db="EMBL/GenBank/DDBJ databases">
        <title>Sequencing the genomes of 1000 actinobacteria strains.</title>
        <authorList>
            <person name="Klenk H.-P."/>
        </authorList>
    </citation>
    <scope>NUCLEOTIDE SEQUENCE [LARGE SCALE GENOMIC DNA]</scope>
    <source>
        <strain evidence="2 3">DSM 44320</strain>
    </source>
</reference>
<proteinExistence type="predicted"/>
<comment type="caution">
    <text evidence="2">The sequence shown here is derived from an EMBL/GenBank/DDBJ whole genome shotgun (WGS) entry which is preliminary data.</text>
</comment>
<sequence>MLVREMVAATAVSIVAGSLGAFAGVLPFAIVKTGSPLPAAAPLPYVVPVIVGIAVTLGVSSLVGRRVIRTALAG</sequence>
<dbReference type="EMBL" id="JACIBV010000001">
    <property type="protein sequence ID" value="MBB3725599.1"/>
    <property type="molecule type" value="Genomic_DNA"/>
</dbReference>
<dbReference type="AlphaFoldDB" id="A0A7W5V4W8"/>
<organism evidence="2 3">
    <name type="scientific">Nonomuraea dietziae</name>
    <dbReference type="NCBI Taxonomy" id="65515"/>
    <lineage>
        <taxon>Bacteria</taxon>
        <taxon>Bacillati</taxon>
        <taxon>Actinomycetota</taxon>
        <taxon>Actinomycetes</taxon>
        <taxon>Streptosporangiales</taxon>
        <taxon>Streptosporangiaceae</taxon>
        <taxon>Nonomuraea</taxon>
    </lineage>
</organism>
<keyword evidence="1" id="KW-1133">Transmembrane helix</keyword>
<keyword evidence="3" id="KW-1185">Reference proteome</keyword>
<feature type="transmembrane region" description="Helical" evidence="1">
    <location>
        <begin position="7"/>
        <end position="31"/>
    </location>
</feature>